<organism evidence="1 2">
    <name type="scientific">Macroventuria anomochaeta</name>
    <dbReference type="NCBI Taxonomy" id="301207"/>
    <lineage>
        <taxon>Eukaryota</taxon>
        <taxon>Fungi</taxon>
        <taxon>Dikarya</taxon>
        <taxon>Ascomycota</taxon>
        <taxon>Pezizomycotina</taxon>
        <taxon>Dothideomycetes</taxon>
        <taxon>Pleosporomycetidae</taxon>
        <taxon>Pleosporales</taxon>
        <taxon>Pleosporineae</taxon>
        <taxon>Didymellaceae</taxon>
        <taxon>Macroventuria</taxon>
    </lineage>
</organism>
<comment type="caution">
    <text evidence="1">The sequence shown here is derived from an EMBL/GenBank/DDBJ whole genome shotgun (WGS) entry which is preliminary data.</text>
</comment>
<accession>A0ACB6RR34</accession>
<protein>
    <submittedName>
        <fullName evidence="1">Uncharacterized protein</fullName>
    </submittedName>
</protein>
<reference evidence="1" key="1">
    <citation type="journal article" date="2020" name="Stud. Mycol.">
        <title>101 Dothideomycetes genomes: a test case for predicting lifestyles and emergence of pathogens.</title>
        <authorList>
            <person name="Haridas S."/>
            <person name="Albert R."/>
            <person name="Binder M."/>
            <person name="Bloem J."/>
            <person name="Labutti K."/>
            <person name="Salamov A."/>
            <person name="Andreopoulos B."/>
            <person name="Baker S."/>
            <person name="Barry K."/>
            <person name="Bills G."/>
            <person name="Bluhm B."/>
            <person name="Cannon C."/>
            <person name="Castanera R."/>
            <person name="Culley D."/>
            <person name="Daum C."/>
            <person name="Ezra D."/>
            <person name="Gonzalez J."/>
            <person name="Henrissat B."/>
            <person name="Kuo A."/>
            <person name="Liang C."/>
            <person name="Lipzen A."/>
            <person name="Lutzoni F."/>
            <person name="Magnuson J."/>
            <person name="Mondo S."/>
            <person name="Nolan M."/>
            <person name="Ohm R."/>
            <person name="Pangilinan J."/>
            <person name="Park H.-J."/>
            <person name="Ramirez L."/>
            <person name="Alfaro M."/>
            <person name="Sun H."/>
            <person name="Tritt A."/>
            <person name="Yoshinaga Y."/>
            <person name="Zwiers L.-H."/>
            <person name="Turgeon B."/>
            <person name="Goodwin S."/>
            <person name="Spatafora J."/>
            <person name="Crous P."/>
            <person name="Grigoriev I."/>
        </authorList>
    </citation>
    <scope>NUCLEOTIDE SEQUENCE</scope>
    <source>
        <strain evidence="1">CBS 525.71</strain>
    </source>
</reference>
<dbReference type="EMBL" id="MU006732">
    <property type="protein sequence ID" value="KAF2624167.1"/>
    <property type="molecule type" value="Genomic_DNA"/>
</dbReference>
<dbReference type="Proteomes" id="UP000799754">
    <property type="component" value="Unassembled WGS sequence"/>
</dbReference>
<proteinExistence type="predicted"/>
<name>A0ACB6RR34_9PLEO</name>
<evidence type="ECO:0000313" key="2">
    <source>
        <dbReference type="Proteomes" id="UP000799754"/>
    </source>
</evidence>
<gene>
    <name evidence="1" type="ORF">BU25DRAFT_348652</name>
</gene>
<keyword evidence="2" id="KW-1185">Reference proteome</keyword>
<sequence length="376" mass="41564">MGKKKTKGSYNDFLEDTRHSNSNNEIRTTLQTSSSLTRTISPPATLEPQSHQPNNTHNEAKPRKPPLTHFLCLPLVSGSNRSRISTALDKVRKDVEALTPVPPKAVRPVGTLHLTLGVMSLSPSQLDDATRHLQELDVAQLLRGITTQKIAESANDTPTVREGFGAVANPTSGLENAALDVDPNSLEIELRGLVPMHKPRQTSILYAEPRDASGRLLRFAESVRSGFEERGWVVKDERGLRLHATVLNTTYAKPKGRGREKAPISVRREDKGRKDGVDGDAGKEDSLEQQGIDGEAENEEKGKAVEERSKAHGPDPKSWMRFDATSLISTYADFIWAEDVRIDRVQICKMGAQKILHEETGEVVDEEYEVVAEKTI</sequence>
<evidence type="ECO:0000313" key="1">
    <source>
        <dbReference type="EMBL" id="KAF2624167.1"/>
    </source>
</evidence>